<keyword evidence="2" id="KW-1133">Transmembrane helix</keyword>
<dbReference type="Gene3D" id="4.10.540.10">
    <property type="entry name" value="Photosynthetic reaction centre, H subunit, N-terminal domain"/>
    <property type="match status" value="1"/>
</dbReference>
<dbReference type="InterPro" id="IPR005652">
    <property type="entry name" value="Photo_RC_H"/>
</dbReference>
<dbReference type="RefSeq" id="WP_307155437.1">
    <property type="nucleotide sequence ID" value="NZ_JAUSUK010000002.1"/>
</dbReference>
<keyword evidence="6" id="KW-1185">Reference proteome</keyword>
<proteinExistence type="predicted"/>
<feature type="domain" description="PRC-barrel" evidence="4">
    <location>
        <begin position="145"/>
        <end position="208"/>
    </location>
</feature>
<dbReference type="EMBL" id="JAUSUK010000002">
    <property type="protein sequence ID" value="MDQ0327395.1"/>
    <property type="molecule type" value="Genomic_DNA"/>
</dbReference>
<gene>
    <name evidence="5" type="ORF">J2R99_003264</name>
</gene>
<dbReference type="NCBIfam" id="TIGR01150">
    <property type="entry name" value="puhA"/>
    <property type="match status" value="1"/>
</dbReference>
<dbReference type="SUPFAM" id="SSF81490">
    <property type="entry name" value="Photosystem II reaction centre subunit H, transmembrane region"/>
    <property type="match status" value="1"/>
</dbReference>
<accession>A0ABU0CCN5</accession>
<evidence type="ECO:0000256" key="2">
    <source>
        <dbReference type="SAM" id="Phobius"/>
    </source>
</evidence>
<dbReference type="Pfam" id="PF03967">
    <property type="entry name" value="PRCH"/>
    <property type="match status" value="1"/>
</dbReference>
<reference evidence="5 6" key="1">
    <citation type="submission" date="2023-07" db="EMBL/GenBank/DDBJ databases">
        <title>Genomic Encyclopedia of Type Strains, Phase IV (KMG-IV): sequencing the most valuable type-strain genomes for metagenomic binning, comparative biology and taxonomic classification.</title>
        <authorList>
            <person name="Goeker M."/>
        </authorList>
    </citation>
    <scope>NUCLEOTIDE SEQUENCE [LARGE SCALE GENOMIC DNA]</scope>
    <source>
        <strain evidence="5 6">DSM 11549</strain>
    </source>
</reference>
<dbReference type="InterPro" id="IPR011033">
    <property type="entry name" value="PRC_barrel-like_sf"/>
</dbReference>
<dbReference type="InterPro" id="IPR015810">
    <property type="entry name" value="Photo_RC_H_N"/>
</dbReference>
<dbReference type="InterPro" id="IPR027275">
    <property type="entry name" value="PRC-brl_dom"/>
</dbReference>
<keyword evidence="2" id="KW-0472">Membrane</keyword>
<dbReference type="SUPFAM" id="SSF50346">
    <property type="entry name" value="PRC-barrel domain"/>
    <property type="match status" value="1"/>
</dbReference>
<name>A0ABU0CCN5_9BRAD</name>
<evidence type="ECO:0000259" key="4">
    <source>
        <dbReference type="Pfam" id="PF05239"/>
    </source>
</evidence>
<dbReference type="Proteomes" id="UP001230253">
    <property type="component" value="Unassembled WGS sequence"/>
</dbReference>
<keyword evidence="2" id="KW-0812">Transmembrane</keyword>
<feature type="transmembrane region" description="Helical" evidence="2">
    <location>
        <begin position="12"/>
        <end position="31"/>
    </location>
</feature>
<feature type="region of interest" description="Disordered" evidence="1">
    <location>
        <begin position="68"/>
        <end position="100"/>
    </location>
</feature>
<dbReference type="InterPro" id="IPR037097">
    <property type="entry name" value="Photo_RC_H_N_sf"/>
</dbReference>
<evidence type="ECO:0000313" key="5">
    <source>
        <dbReference type="EMBL" id="MDQ0327395.1"/>
    </source>
</evidence>
<comment type="caution">
    <text evidence="5">The sequence shown here is derived from an EMBL/GenBank/DDBJ whole genome shotgun (WGS) entry which is preliminary data.</text>
</comment>
<evidence type="ECO:0000256" key="1">
    <source>
        <dbReference type="SAM" id="MobiDB-lite"/>
    </source>
</evidence>
<sequence>MPAGALTGYMDVAQMTLYAFWIFFAGLIIYLRREDKREGYPLVAERGETKERIVGFPDAPAPKYFKLHGGGTAQSGRSDDRDVRLTPAGPSNGAPFRPVGNPLVDGVGPAAYADRAHEPELTLDGDPKIVPLSSDESFYLDPKDPDPRGMLVIAADGEVVGSVEDVWVDRSDVMIRYLEVALDGAGTVLVPFVMSTLNARQRQIRVNSLIAKQFADAPRTASPNSITMVEEDRIQGYFAGGTLYATPARQEPLL</sequence>
<protein>
    <submittedName>
        <fullName evidence="5">Photosynthetic reaction center H subunit</fullName>
    </submittedName>
</protein>
<dbReference type="InterPro" id="IPR014747">
    <property type="entry name" value="Bac_photo_RC_H_C"/>
</dbReference>
<organism evidence="5 6">
    <name type="scientific">Rhodopseudomonas julia</name>
    <dbReference type="NCBI Taxonomy" id="200617"/>
    <lineage>
        <taxon>Bacteria</taxon>
        <taxon>Pseudomonadati</taxon>
        <taxon>Pseudomonadota</taxon>
        <taxon>Alphaproteobacteria</taxon>
        <taxon>Hyphomicrobiales</taxon>
        <taxon>Nitrobacteraceae</taxon>
        <taxon>Rhodopseudomonas</taxon>
    </lineage>
</organism>
<dbReference type="Gene3D" id="3.90.50.10">
    <property type="entry name" value="Photosynthetic Reaction Center, subunit H, domain 2"/>
    <property type="match status" value="1"/>
</dbReference>
<feature type="domain" description="Photosynthetic reaction centre H subunit N-terminal" evidence="3">
    <location>
        <begin position="5"/>
        <end position="133"/>
    </location>
</feature>
<evidence type="ECO:0000313" key="6">
    <source>
        <dbReference type="Proteomes" id="UP001230253"/>
    </source>
</evidence>
<dbReference type="Pfam" id="PF05239">
    <property type="entry name" value="PRC"/>
    <property type="match status" value="1"/>
</dbReference>
<evidence type="ECO:0000259" key="3">
    <source>
        <dbReference type="Pfam" id="PF03967"/>
    </source>
</evidence>